<dbReference type="PANTHER" id="PTHR24223">
    <property type="entry name" value="ATP-BINDING CASSETTE SUB-FAMILY C"/>
    <property type="match status" value="1"/>
</dbReference>
<feature type="region of interest" description="Disordered" evidence="8">
    <location>
        <begin position="151"/>
        <end position="187"/>
    </location>
</feature>
<dbReference type="Gene3D" id="3.40.50.300">
    <property type="entry name" value="P-loop containing nucleotide triphosphate hydrolases"/>
    <property type="match status" value="3"/>
</dbReference>
<evidence type="ECO:0000259" key="10">
    <source>
        <dbReference type="PROSITE" id="PS50929"/>
    </source>
</evidence>
<dbReference type="Pfam" id="PF13476">
    <property type="entry name" value="AAA_23"/>
    <property type="match status" value="1"/>
</dbReference>
<evidence type="ECO:0000256" key="2">
    <source>
        <dbReference type="ARBA" id="ARBA00022448"/>
    </source>
</evidence>
<keyword evidence="4" id="KW-0547">Nucleotide-binding</keyword>
<dbReference type="OrthoDB" id="6500128at2759"/>
<organism evidence="11 12">
    <name type="scientific">Postia placenta MAD-698-R-SB12</name>
    <dbReference type="NCBI Taxonomy" id="670580"/>
    <lineage>
        <taxon>Eukaryota</taxon>
        <taxon>Fungi</taxon>
        <taxon>Dikarya</taxon>
        <taxon>Basidiomycota</taxon>
        <taxon>Agaricomycotina</taxon>
        <taxon>Agaricomycetes</taxon>
        <taxon>Polyporales</taxon>
        <taxon>Adustoporiaceae</taxon>
        <taxon>Rhodonia</taxon>
    </lineage>
</organism>
<evidence type="ECO:0000256" key="1">
    <source>
        <dbReference type="ARBA" id="ARBA00004370"/>
    </source>
</evidence>
<feature type="transmembrane region" description="Helical" evidence="9">
    <location>
        <begin position="790"/>
        <end position="810"/>
    </location>
</feature>
<dbReference type="SMART" id="SM00382">
    <property type="entry name" value="AAA"/>
    <property type="match status" value="1"/>
</dbReference>
<feature type="transmembrane region" description="Helical" evidence="9">
    <location>
        <begin position="243"/>
        <end position="262"/>
    </location>
</feature>
<dbReference type="SUPFAM" id="SSF52540">
    <property type="entry name" value="P-loop containing nucleoside triphosphate hydrolases"/>
    <property type="match status" value="1"/>
</dbReference>
<dbReference type="InterPro" id="IPR038729">
    <property type="entry name" value="Rad50/SbcC_AAA"/>
</dbReference>
<dbReference type="SUPFAM" id="SSF90123">
    <property type="entry name" value="ABC transporter transmembrane region"/>
    <property type="match status" value="2"/>
</dbReference>
<dbReference type="Gene3D" id="1.20.1560.10">
    <property type="entry name" value="ABC transporter type 1, transmembrane domain"/>
    <property type="match status" value="2"/>
</dbReference>
<dbReference type="GO" id="GO:0140359">
    <property type="term" value="F:ABC-type transporter activity"/>
    <property type="evidence" value="ECO:0007669"/>
    <property type="project" value="InterPro"/>
</dbReference>
<proteinExistence type="predicted"/>
<name>A0A1X6MUM3_9APHY</name>
<keyword evidence="12" id="KW-1185">Reference proteome</keyword>
<evidence type="ECO:0000256" key="7">
    <source>
        <dbReference type="ARBA" id="ARBA00023136"/>
    </source>
</evidence>
<evidence type="ECO:0000256" key="8">
    <source>
        <dbReference type="SAM" id="MobiDB-lite"/>
    </source>
</evidence>
<sequence>MTPLRYAPLDPQEPMPPHPTQHASILSLILYAWLDRTVLRACSVTHLGLDDLPPLADDDHTKNLVKRAFPTVAYLASPFAVNKLLSYLENDGDHLIVRPWVWIGLLFLGPVLGSLSFQWYIYTATLISTRARAIIIQLVFNHALRIRMKTDDKGEQREAAAAPTQQVTAGSSMTISPSEHPDDATLSGTPEGIDAAAAISDALPKSPTADANGEAAKGGVNLVGKINNLVTMDLDNVDSGRDFPFVLVEIPLQLVLCTWFLYSLLGWSALAGMVAMSVMLPIPGYLATFLQALQVEKMKRSDARVQRVTEMLGVIRMIKVFGWEPRTAQQLAEKRAEELKYQRKSKFLQFFTHYLNQIIPVVTMLITFGLFSLKNEVREIFSMVPRIIQAKVSLDRINGFLHETELLDQFSPSGSAATSVSVNVPDEHHATIGFRSAAFTWNNASNDTEAPSPHQRNFTLRVEQEITFKRGCINLIVGPTGAGKTSILMALLGEMHYIPMTPDSWFNLPRGGGVAYAAQESWVQNETIRARITLARAVYSSAEILLLDDVLAALDVHTAKWIIGKCFKGDLIRGRTTHNVALASPIADLVVSLGSDGKIHSHSTITSALEDDAALLSEFVEQVKEEEELDEVVDEPSAVSDKPTGTLIVAEELEVGHVGWPALKLYLGGLGGQHPILFWTICIGFYILLELTTTSQVWFLGLWARQYEELPAREVSVSYCLFVIFVRPILAGDYQSLAYHSQYTRILHSEHYSWISSPVDDPIPNYLYWIMEVTIYMLTKLGAVVMITPVFLGPGALVALLGGICGQMYLKAQLAVKREMSNAEAPVLGHFGAAISGLGRTVRKTHYARKPIVGSTNGQGLPGPYTVSTNILGAIFSTGLATYFIYGRTIDASDAGFSLNMAVTFSGSIIWWMRLFNEFEVSRHPPPYLKVAVSLERIQQYLVIEHEPKSTASGVPPAYWPASGDLRVEKLSAKYSPSGPRVLHEISFEIKAGERIGIGLC</sequence>
<protein>
    <recommendedName>
        <fullName evidence="10">ABC transmembrane type-1 domain-containing protein</fullName>
    </recommendedName>
</protein>
<dbReference type="RefSeq" id="XP_024336862.1">
    <property type="nucleotide sequence ID" value="XM_024479529.1"/>
</dbReference>
<dbReference type="Proteomes" id="UP000194127">
    <property type="component" value="Unassembled WGS sequence"/>
</dbReference>
<feature type="transmembrane region" description="Helical" evidence="9">
    <location>
        <begin position="95"/>
        <end position="113"/>
    </location>
</feature>
<feature type="transmembrane region" description="Helical" evidence="9">
    <location>
        <begin position="350"/>
        <end position="373"/>
    </location>
</feature>
<feature type="domain" description="ABC transmembrane type-1" evidence="10">
    <location>
        <begin position="71"/>
        <end position="370"/>
    </location>
</feature>
<dbReference type="Pfam" id="PF00664">
    <property type="entry name" value="ABC_membrane"/>
    <property type="match status" value="1"/>
</dbReference>
<evidence type="ECO:0000256" key="6">
    <source>
        <dbReference type="ARBA" id="ARBA00022989"/>
    </source>
</evidence>
<dbReference type="GO" id="GO:0016020">
    <property type="term" value="C:membrane"/>
    <property type="evidence" value="ECO:0007669"/>
    <property type="project" value="UniProtKB-SubCell"/>
</dbReference>
<dbReference type="InterPro" id="IPR011527">
    <property type="entry name" value="ABC1_TM_dom"/>
</dbReference>
<dbReference type="EMBL" id="KZ110601">
    <property type="protein sequence ID" value="OSX60068.1"/>
    <property type="molecule type" value="Genomic_DNA"/>
</dbReference>
<feature type="transmembrane region" description="Helical" evidence="9">
    <location>
        <begin position="268"/>
        <end position="290"/>
    </location>
</feature>
<evidence type="ECO:0000256" key="3">
    <source>
        <dbReference type="ARBA" id="ARBA00022692"/>
    </source>
</evidence>
<dbReference type="AlphaFoldDB" id="A0A1X6MUM3"/>
<feature type="transmembrane region" description="Helical" evidence="9">
    <location>
        <begin position="676"/>
        <end position="703"/>
    </location>
</feature>
<feature type="transmembrane region" description="Helical" evidence="9">
    <location>
        <begin position="897"/>
        <end position="916"/>
    </location>
</feature>
<evidence type="ECO:0000256" key="5">
    <source>
        <dbReference type="ARBA" id="ARBA00022840"/>
    </source>
</evidence>
<dbReference type="CDD" id="cd18596">
    <property type="entry name" value="ABC_6TM_VMR1_D1_like"/>
    <property type="match status" value="1"/>
</dbReference>
<evidence type="ECO:0000313" key="11">
    <source>
        <dbReference type="EMBL" id="OSX60068.1"/>
    </source>
</evidence>
<dbReference type="PANTHER" id="PTHR24223:SF356">
    <property type="entry name" value="ATP-BINDING CASSETTE TRANSPORTER ABC4"/>
    <property type="match status" value="1"/>
</dbReference>
<dbReference type="STRING" id="670580.A0A1X6MUM3"/>
<dbReference type="InterPro" id="IPR050173">
    <property type="entry name" value="ABC_transporter_C-like"/>
</dbReference>
<keyword evidence="5" id="KW-0067">ATP-binding</keyword>
<dbReference type="InterPro" id="IPR003593">
    <property type="entry name" value="AAA+_ATPase"/>
</dbReference>
<accession>A0A1X6MUM3</accession>
<keyword evidence="3 9" id="KW-0812">Transmembrane</keyword>
<feature type="compositionally biased region" description="Polar residues" evidence="8">
    <location>
        <begin position="163"/>
        <end position="177"/>
    </location>
</feature>
<comment type="subcellular location">
    <subcellularLocation>
        <location evidence="1">Membrane</location>
    </subcellularLocation>
</comment>
<evidence type="ECO:0000256" key="9">
    <source>
        <dbReference type="SAM" id="Phobius"/>
    </source>
</evidence>
<evidence type="ECO:0000256" key="4">
    <source>
        <dbReference type="ARBA" id="ARBA00022741"/>
    </source>
</evidence>
<reference evidence="11 12" key="1">
    <citation type="submission" date="2017-04" db="EMBL/GenBank/DDBJ databases">
        <title>Genome Sequence of the Model Brown-Rot Fungus Postia placenta SB12.</title>
        <authorList>
            <consortium name="DOE Joint Genome Institute"/>
            <person name="Gaskell J."/>
            <person name="Kersten P."/>
            <person name="Larrondo L.F."/>
            <person name="Canessa P."/>
            <person name="Martinez D."/>
            <person name="Hibbett D."/>
            <person name="Schmoll M."/>
            <person name="Kubicek C.P."/>
            <person name="Martinez A.T."/>
            <person name="Yadav J."/>
            <person name="Master E."/>
            <person name="Magnuson J.K."/>
            <person name="James T."/>
            <person name="Yaver D."/>
            <person name="Berka R."/>
            <person name="Labutti K."/>
            <person name="Lipzen A."/>
            <person name="Aerts A."/>
            <person name="Barry K."/>
            <person name="Henrissat B."/>
            <person name="Blanchette R."/>
            <person name="Grigoriev I."/>
            <person name="Cullen D."/>
        </authorList>
    </citation>
    <scope>NUCLEOTIDE SEQUENCE [LARGE SCALE GENOMIC DNA]</scope>
    <source>
        <strain evidence="11 12">MAD-698-R-SB12</strain>
    </source>
</reference>
<feature type="transmembrane region" description="Helical" evidence="9">
    <location>
        <begin position="865"/>
        <end position="885"/>
    </location>
</feature>
<keyword evidence="6 9" id="KW-1133">Transmembrane helix</keyword>
<dbReference type="InterPro" id="IPR036640">
    <property type="entry name" value="ABC1_TM_sf"/>
</dbReference>
<dbReference type="InterPro" id="IPR027417">
    <property type="entry name" value="P-loop_NTPase"/>
</dbReference>
<dbReference type="GO" id="GO:0005524">
    <property type="term" value="F:ATP binding"/>
    <property type="evidence" value="ECO:0007669"/>
    <property type="project" value="UniProtKB-KW"/>
</dbReference>
<gene>
    <name evidence="11" type="ORF">POSPLADRAFT_1048490</name>
</gene>
<dbReference type="GeneID" id="36324479"/>
<keyword evidence="7 9" id="KW-0472">Membrane</keyword>
<keyword evidence="2" id="KW-0813">Transport</keyword>
<evidence type="ECO:0000313" key="12">
    <source>
        <dbReference type="Proteomes" id="UP000194127"/>
    </source>
</evidence>
<dbReference type="PROSITE" id="PS50929">
    <property type="entry name" value="ABC_TM1F"/>
    <property type="match status" value="1"/>
</dbReference>